<protein>
    <recommendedName>
        <fullName evidence="1">Stage 0 sporulation protein A homolog</fullName>
    </recommendedName>
</protein>
<dbReference type="SMART" id="SM00448">
    <property type="entry name" value="REC"/>
    <property type="match status" value="1"/>
</dbReference>
<dbReference type="Gene3D" id="3.40.50.2300">
    <property type="match status" value="1"/>
</dbReference>
<dbReference type="KEGG" id="rto:RTO_31900"/>
<dbReference type="PATRIC" id="fig|657313.3.peg.3076"/>
<dbReference type="Proteomes" id="UP000008956">
    <property type="component" value="Chromosome"/>
</dbReference>
<evidence type="ECO:0000256" key="1">
    <source>
        <dbReference type="ARBA" id="ARBA00018672"/>
    </source>
</evidence>
<evidence type="ECO:0000313" key="5">
    <source>
        <dbReference type="EMBL" id="CBL27572.1"/>
    </source>
</evidence>
<dbReference type="SUPFAM" id="SSF52172">
    <property type="entry name" value="CheY-like"/>
    <property type="match status" value="1"/>
</dbReference>
<reference evidence="5 6" key="2">
    <citation type="submission" date="2010-03" db="EMBL/GenBank/DDBJ databases">
        <authorList>
            <person name="Pajon A."/>
        </authorList>
    </citation>
    <scope>NUCLEOTIDE SEQUENCE [LARGE SCALE GENOMIC DNA]</scope>
    <source>
        <strain evidence="5 6">L2-14</strain>
    </source>
</reference>
<dbReference type="InterPro" id="IPR011006">
    <property type="entry name" value="CheY-like_superfamily"/>
</dbReference>
<dbReference type="PANTHER" id="PTHR45526">
    <property type="entry name" value="TRANSCRIPTIONAL REGULATORY PROTEIN DPIA"/>
    <property type="match status" value="1"/>
</dbReference>
<dbReference type="GO" id="GO:0003677">
    <property type="term" value="F:DNA binding"/>
    <property type="evidence" value="ECO:0007669"/>
    <property type="project" value="UniProtKB-KW"/>
</dbReference>
<evidence type="ECO:0000256" key="3">
    <source>
        <dbReference type="PROSITE-ProRule" id="PRU00169"/>
    </source>
</evidence>
<evidence type="ECO:0000259" key="4">
    <source>
        <dbReference type="PROSITE" id="PS50110"/>
    </source>
</evidence>
<feature type="domain" description="Response regulatory" evidence="4">
    <location>
        <begin position="2"/>
        <end position="119"/>
    </location>
</feature>
<dbReference type="GO" id="GO:0000156">
    <property type="term" value="F:phosphorelay response regulator activity"/>
    <property type="evidence" value="ECO:0007669"/>
    <property type="project" value="TreeGrafter"/>
</dbReference>
<proteinExistence type="predicted"/>
<feature type="modified residue" description="4-aspartylphosphate" evidence="3">
    <location>
        <position position="54"/>
    </location>
</feature>
<dbReference type="InterPro" id="IPR001789">
    <property type="entry name" value="Sig_transdc_resp-reg_receiver"/>
</dbReference>
<name>D4M0L2_9FIRM</name>
<dbReference type="PROSITE" id="PS50110">
    <property type="entry name" value="RESPONSE_REGULATORY"/>
    <property type="match status" value="1"/>
</dbReference>
<dbReference type="CDD" id="cd17536">
    <property type="entry name" value="REC_YesN-like"/>
    <property type="match status" value="1"/>
</dbReference>
<dbReference type="AlphaFoldDB" id="D4M0L2"/>
<dbReference type="InterPro" id="IPR051271">
    <property type="entry name" value="2C-system_Tx_regulators"/>
</dbReference>
<organism evidence="5 6">
    <name type="scientific">[Ruminococcus] torques L2-14</name>
    <dbReference type="NCBI Taxonomy" id="657313"/>
    <lineage>
        <taxon>Bacteria</taxon>
        <taxon>Bacillati</taxon>
        <taxon>Bacillota</taxon>
        <taxon>Clostridia</taxon>
        <taxon>Lachnospirales</taxon>
        <taxon>Lachnospiraceae</taxon>
        <taxon>Mediterraneibacter</taxon>
    </lineage>
</organism>
<reference evidence="5 6" key="1">
    <citation type="submission" date="2010-03" db="EMBL/GenBank/DDBJ databases">
        <title>The genome sequence of Ruminococcus torques L2-14.</title>
        <authorList>
            <consortium name="metaHIT consortium -- http://www.metahit.eu/"/>
            <person name="Pajon A."/>
            <person name="Turner K."/>
            <person name="Parkhill J."/>
            <person name="Duncan S."/>
            <person name="Flint H."/>
        </authorList>
    </citation>
    <scope>NUCLEOTIDE SEQUENCE [LARGE SCALE GENOMIC DNA]</scope>
    <source>
        <strain evidence="5 6">L2-14</strain>
    </source>
</reference>
<evidence type="ECO:0000256" key="2">
    <source>
        <dbReference type="ARBA" id="ARBA00024867"/>
    </source>
</evidence>
<accession>D4M0L2</accession>
<dbReference type="Pfam" id="PF00072">
    <property type="entry name" value="Response_reg"/>
    <property type="match status" value="1"/>
</dbReference>
<dbReference type="PANTHER" id="PTHR45526:SF1">
    <property type="entry name" value="TRANSCRIPTIONAL REGULATORY PROTEIN DCUR-RELATED"/>
    <property type="match status" value="1"/>
</dbReference>
<gene>
    <name evidence="5" type="ORF">RTO_31900</name>
</gene>
<comment type="function">
    <text evidence="2">May play the central regulatory role in sporulation. It may be an element of the effector pathway responsible for the activation of sporulation genes in response to nutritional stress. Spo0A may act in concert with spo0H (a sigma factor) to control the expression of some genes that are critical to the sporulation process.</text>
</comment>
<dbReference type="RefSeq" id="WP_015530106.1">
    <property type="nucleotide sequence ID" value="NC_021015.1"/>
</dbReference>
<keyword evidence="5" id="KW-0238">DNA-binding</keyword>
<sequence>MRVAIVERDEKVLEELKKGLKRVDPNYELAGIAGNGQSAYEMITVMQPNLVIMDIGLPRMNGLNLLRKLRTEGREFRVIIITKDEDFQQAKQAIDLGVDGYLVQPFRPMELKKALSRIHEKIRNEYWMQASFTVENVLLSCRYGEIISNQKLNEMTIRKYGFTVDDPGYLFTVSMADEYEEQKENIRGFLEEICRRECGFSASVICSDRWKQVYLIIYRVREARNWKEYFKKMWLLGYVGIFRGQLFVYG</sequence>
<dbReference type="EMBL" id="FP929055">
    <property type="protein sequence ID" value="CBL27572.1"/>
    <property type="molecule type" value="Genomic_DNA"/>
</dbReference>
<dbReference type="HOGENOM" id="CLU_1110763_0_0_9"/>
<keyword evidence="3" id="KW-0597">Phosphoprotein</keyword>
<evidence type="ECO:0000313" key="6">
    <source>
        <dbReference type="Proteomes" id="UP000008956"/>
    </source>
</evidence>